<keyword evidence="1" id="KW-0479">Metal-binding</keyword>
<dbReference type="PANTHER" id="PTHR31944">
    <property type="entry name" value="HEME-RESPONSIVE ZINC FINGER TRANSCRIPTION FACTOR HAP1"/>
    <property type="match status" value="1"/>
</dbReference>
<evidence type="ECO:0000256" key="4">
    <source>
        <dbReference type="ARBA" id="ARBA00023125"/>
    </source>
</evidence>
<reference evidence="9" key="2">
    <citation type="submission" date="2023-01" db="EMBL/GenBank/DDBJ databases">
        <authorList>
            <person name="Petersen C."/>
        </authorList>
    </citation>
    <scope>NUCLEOTIDE SEQUENCE</scope>
    <source>
        <strain evidence="9">IBT 15450</strain>
    </source>
</reference>
<dbReference type="GO" id="GO:0006351">
    <property type="term" value="P:DNA-templated transcription"/>
    <property type="evidence" value="ECO:0007669"/>
    <property type="project" value="InterPro"/>
</dbReference>
<dbReference type="AlphaFoldDB" id="A0AAD6N1S6"/>
<dbReference type="Pfam" id="PF04082">
    <property type="entry name" value="Fungal_trans"/>
    <property type="match status" value="1"/>
</dbReference>
<dbReference type="GO" id="GO:0000978">
    <property type="term" value="F:RNA polymerase II cis-regulatory region sequence-specific DNA binding"/>
    <property type="evidence" value="ECO:0007669"/>
    <property type="project" value="TreeGrafter"/>
</dbReference>
<evidence type="ECO:0000313" key="9">
    <source>
        <dbReference type="EMBL" id="KAJ6022722.1"/>
    </source>
</evidence>
<dbReference type="GO" id="GO:0001228">
    <property type="term" value="F:DNA-binding transcription activator activity, RNA polymerase II-specific"/>
    <property type="evidence" value="ECO:0007669"/>
    <property type="project" value="TreeGrafter"/>
</dbReference>
<keyword evidence="4" id="KW-0238">DNA-binding</keyword>
<feature type="compositionally biased region" description="Low complexity" evidence="7">
    <location>
        <begin position="40"/>
        <end position="63"/>
    </location>
</feature>
<dbReference type="EMBL" id="JAQJZL010000016">
    <property type="protein sequence ID" value="KAJ6022722.1"/>
    <property type="molecule type" value="Genomic_DNA"/>
</dbReference>
<dbReference type="SMART" id="SM00906">
    <property type="entry name" value="Fungal_trans"/>
    <property type="match status" value="1"/>
</dbReference>
<evidence type="ECO:0000256" key="1">
    <source>
        <dbReference type="ARBA" id="ARBA00022723"/>
    </source>
</evidence>
<keyword evidence="2" id="KW-0862">Zinc</keyword>
<keyword evidence="10" id="KW-1185">Reference proteome</keyword>
<feature type="domain" description="Xylanolytic transcriptional activator regulatory" evidence="8">
    <location>
        <begin position="317"/>
        <end position="391"/>
    </location>
</feature>
<protein>
    <recommendedName>
        <fullName evidence="8">Xylanolytic transcriptional activator regulatory domain-containing protein</fullName>
    </recommendedName>
</protein>
<dbReference type="GO" id="GO:0008270">
    <property type="term" value="F:zinc ion binding"/>
    <property type="evidence" value="ECO:0007669"/>
    <property type="project" value="InterPro"/>
</dbReference>
<evidence type="ECO:0000259" key="8">
    <source>
        <dbReference type="SMART" id="SM00906"/>
    </source>
</evidence>
<evidence type="ECO:0000256" key="6">
    <source>
        <dbReference type="ARBA" id="ARBA00023242"/>
    </source>
</evidence>
<reference evidence="9" key="1">
    <citation type="journal article" date="2023" name="IMA Fungus">
        <title>Comparative genomic study of the Penicillium genus elucidates a diverse pangenome and 15 lateral gene transfer events.</title>
        <authorList>
            <person name="Petersen C."/>
            <person name="Sorensen T."/>
            <person name="Nielsen M.R."/>
            <person name="Sondergaard T.E."/>
            <person name="Sorensen J.L."/>
            <person name="Fitzpatrick D.A."/>
            <person name="Frisvad J.C."/>
            <person name="Nielsen K.L."/>
        </authorList>
    </citation>
    <scope>NUCLEOTIDE SEQUENCE</scope>
    <source>
        <strain evidence="9">IBT 15450</strain>
    </source>
</reference>
<dbReference type="GO" id="GO:0005634">
    <property type="term" value="C:nucleus"/>
    <property type="evidence" value="ECO:0007669"/>
    <property type="project" value="TreeGrafter"/>
</dbReference>
<evidence type="ECO:0000256" key="5">
    <source>
        <dbReference type="ARBA" id="ARBA00023163"/>
    </source>
</evidence>
<keyword evidence="5" id="KW-0804">Transcription</keyword>
<feature type="region of interest" description="Disordered" evidence="7">
    <location>
        <begin position="1"/>
        <end position="70"/>
    </location>
</feature>
<dbReference type="InterPro" id="IPR007219">
    <property type="entry name" value="XnlR_reg_dom"/>
</dbReference>
<feature type="compositionally biased region" description="Polar residues" evidence="7">
    <location>
        <begin position="24"/>
        <end position="35"/>
    </location>
</feature>
<keyword evidence="3" id="KW-0805">Transcription regulation</keyword>
<evidence type="ECO:0000256" key="7">
    <source>
        <dbReference type="SAM" id="MobiDB-lite"/>
    </source>
</evidence>
<evidence type="ECO:0000256" key="2">
    <source>
        <dbReference type="ARBA" id="ARBA00022833"/>
    </source>
</evidence>
<accession>A0AAD6N1S6</accession>
<dbReference type="CDD" id="cd12148">
    <property type="entry name" value="fungal_TF_MHR"/>
    <property type="match status" value="1"/>
</dbReference>
<dbReference type="InterPro" id="IPR051430">
    <property type="entry name" value="Fungal_TF_Env_Response"/>
</dbReference>
<keyword evidence="6" id="KW-0539">Nucleus</keyword>
<comment type="caution">
    <text evidence="9">The sequence shown here is derived from an EMBL/GenBank/DDBJ whole genome shotgun (WGS) entry which is preliminary data.</text>
</comment>
<dbReference type="Proteomes" id="UP001219568">
    <property type="component" value="Unassembled WGS sequence"/>
</dbReference>
<dbReference type="PANTHER" id="PTHR31944:SF131">
    <property type="entry name" value="HEME-RESPONSIVE ZINC FINGER TRANSCRIPTION FACTOR HAP1"/>
    <property type="match status" value="1"/>
</dbReference>
<gene>
    <name evidence="9" type="ORF">N7460_013117</name>
</gene>
<name>A0AAD6N1S6_PENCN</name>
<organism evidence="9 10">
    <name type="scientific">Penicillium canescens</name>
    <dbReference type="NCBI Taxonomy" id="5083"/>
    <lineage>
        <taxon>Eukaryota</taxon>
        <taxon>Fungi</taxon>
        <taxon>Dikarya</taxon>
        <taxon>Ascomycota</taxon>
        <taxon>Pezizomycotina</taxon>
        <taxon>Eurotiomycetes</taxon>
        <taxon>Eurotiomycetidae</taxon>
        <taxon>Eurotiales</taxon>
        <taxon>Aspergillaceae</taxon>
        <taxon>Penicillium</taxon>
    </lineage>
</organism>
<evidence type="ECO:0000256" key="3">
    <source>
        <dbReference type="ARBA" id="ARBA00023015"/>
    </source>
</evidence>
<evidence type="ECO:0000313" key="10">
    <source>
        <dbReference type="Proteomes" id="UP001219568"/>
    </source>
</evidence>
<proteinExistence type="predicted"/>
<sequence length="716" mass="80302">MSTPGLNPRRRRPPVSSQEHHEPQNSFSVWRSSAPIQERSPPTGSSQPTGTSSIAASTPSSHSCAREVESLRSKIRELEEQLSKAAGTPTQSTAPTPTSDIEVTTSQLAGTFHVHNENLPSNHGQSQAISRTFWHKTRLYGQSHWIGAISLLRELAESIEPYLLNEGSKAVSGLQKCKYLGKMIKSQRAPQWPVPITPDLPPRDICDTLVDCYLRTVERIYRVVHIPTFRKEYAKIWLSETQPDPMFLVQLKLLLAIGTITYDEDFSLRSWATHSIHEAQTWASEPEFKSRLAIPFLQIQILLLIARELIGVDGRMVWVAAGALMRTAMCMGLHRDPACIPKMSRYASEMRRRLWNTIMEICLQSSMESGGLPLISMDDFDTEAPGNFEDDQLEMEDCTPHPESKFTSVSVAIAFRKMFPIRLAIAKSLNDVRCQGSYEETLRLDAKLRSCYKEMCRTLREFISRSAQNSLSRFELLVLDFIMRRYLLSIHIPFFAPSLHETAYAFSRNVVVETALKLFASAYRSHSSRGGSSLNTDQSPGETEFSRLVVNGSGFFRTAPMNACFIISVEIRTRIKEDESLDILNIRPDLLAAMHDAKALNLRCIEVGETNIKGYLFMSLALAQIDSLMRGATEEETPLLLIKAAEDAEEDCLTILERFAAKGQNGKNGEGLDSSSTNPLPEMVGGWDFMMADDNFDFPDLEPVSWMMSGIPYGIP</sequence>